<feature type="transmembrane region" description="Helical" evidence="7">
    <location>
        <begin position="213"/>
        <end position="237"/>
    </location>
</feature>
<evidence type="ECO:0000256" key="1">
    <source>
        <dbReference type="ARBA" id="ARBA00004651"/>
    </source>
</evidence>
<keyword evidence="4 7" id="KW-0812">Transmembrane</keyword>
<accession>A0AAC9LFS1</accession>
<dbReference type="EMBL" id="CP016076">
    <property type="protein sequence ID" value="APU16812.1"/>
    <property type="molecule type" value="Genomic_DNA"/>
</dbReference>
<proteinExistence type="inferred from homology"/>
<dbReference type="PANTHER" id="PTHR30151">
    <property type="entry name" value="ALKANE SULFONATE ABC TRANSPORTER-RELATED, MEMBRANE SUBUNIT"/>
    <property type="match status" value="1"/>
</dbReference>
<keyword evidence="11" id="KW-1185">Reference proteome</keyword>
<dbReference type="KEGG" id="acad:UA74_23970"/>
<keyword evidence="3" id="KW-1003">Cell membrane</keyword>
<comment type="similarity">
    <text evidence="7">Belongs to the binding-protein-dependent transport system permease family.</text>
</comment>
<gene>
    <name evidence="10" type="ORF">UA74_23970</name>
</gene>
<keyword evidence="5 7" id="KW-1133">Transmembrane helix</keyword>
<dbReference type="PROSITE" id="PS50928">
    <property type="entry name" value="ABC_TM1"/>
    <property type="match status" value="1"/>
</dbReference>
<dbReference type="SUPFAM" id="SSF161098">
    <property type="entry name" value="MetI-like"/>
    <property type="match status" value="1"/>
</dbReference>
<feature type="compositionally biased region" description="Basic and acidic residues" evidence="8">
    <location>
        <begin position="1"/>
        <end position="13"/>
    </location>
</feature>
<dbReference type="Proteomes" id="UP000185511">
    <property type="component" value="Chromosome"/>
</dbReference>
<name>A0AAC9LFS1_9PSEU</name>
<evidence type="ECO:0000256" key="6">
    <source>
        <dbReference type="ARBA" id="ARBA00023136"/>
    </source>
</evidence>
<evidence type="ECO:0000313" key="11">
    <source>
        <dbReference type="Proteomes" id="UP000185511"/>
    </source>
</evidence>
<evidence type="ECO:0000256" key="4">
    <source>
        <dbReference type="ARBA" id="ARBA00022692"/>
    </source>
</evidence>
<evidence type="ECO:0000256" key="7">
    <source>
        <dbReference type="RuleBase" id="RU363032"/>
    </source>
</evidence>
<dbReference type="PANTHER" id="PTHR30151:SF20">
    <property type="entry name" value="ABC TRANSPORTER PERMEASE PROTEIN HI_0355-RELATED"/>
    <property type="match status" value="1"/>
</dbReference>
<dbReference type="GO" id="GO:0005886">
    <property type="term" value="C:plasma membrane"/>
    <property type="evidence" value="ECO:0007669"/>
    <property type="project" value="UniProtKB-SubCell"/>
</dbReference>
<dbReference type="Gene3D" id="1.10.3720.10">
    <property type="entry name" value="MetI-like"/>
    <property type="match status" value="1"/>
</dbReference>
<feature type="transmembrane region" description="Helical" evidence="7">
    <location>
        <begin position="95"/>
        <end position="114"/>
    </location>
</feature>
<dbReference type="CDD" id="cd06261">
    <property type="entry name" value="TM_PBP2"/>
    <property type="match status" value="1"/>
</dbReference>
<feature type="transmembrane region" description="Helical" evidence="7">
    <location>
        <begin position="249"/>
        <end position="271"/>
    </location>
</feature>
<evidence type="ECO:0000256" key="2">
    <source>
        <dbReference type="ARBA" id="ARBA00022448"/>
    </source>
</evidence>
<keyword evidence="6 7" id="KW-0472">Membrane</keyword>
<evidence type="ECO:0000256" key="5">
    <source>
        <dbReference type="ARBA" id="ARBA00022989"/>
    </source>
</evidence>
<feature type="transmembrane region" description="Helical" evidence="7">
    <location>
        <begin position="37"/>
        <end position="59"/>
    </location>
</feature>
<evidence type="ECO:0000259" key="9">
    <source>
        <dbReference type="PROSITE" id="PS50928"/>
    </source>
</evidence>
<dbReference type="InterPro" id="IPR000515">
    <property type="entry name" value="MetI-like"/>
</dbReference>
<protein>
    <submittedName>
        <fullName evidence="10">ABC-type nitrate/sulfonate/bicarbonate transport system, permease component</fullName>
    </submittedName>
</protein>
<dbReference type="GO" id="GO:0055085">
    <property type="term" value="P:transmembrane transport"/>
    <property type="evidence" value="ECO:0007669"/>
    <property type="project" value="InterPro"/>
</dbReference>
<evidence type="ECO:0000256" key="3">
    <source>
        <dbReference type="ARBA" id="ARBA00022475"/>
    </source>
</evidence>
<dbReference type="RefSeq" id="WP_083683568.1">
    <property type="nucleotide sequence ID" value="NZ_CP016076.1"/>
</dbReference>
<dbReference type="Pfam" id="PF00528">
    <property type="entry name" value="BPD_transp_1"/>
    <property type="match status" value="1"/>
</dbReference>
<feature type="transmembrane region" description="Helical" evidence="7">
    <location>
        <begin position="126"/>
        <end position="148"/>
    </location>
</feature>
<feature type="domain" description="ABC transmembrane type-1" evidence="9">
    <location>
        <begin position="88"/>
        <end position="268"/>
    </location>
</feature>
<reference evidence="11" key="1">
    <citation type="submission" date="2016-06" db="EMBL/GenBank/DDBJ databases">
        <title>Complete genome sequence of Actinoalloteichus fjordicus DSM 46855 (=ADI127-17), type strain of the new species Actinoalloteichus fjordicus.</title>
        <authorList>
            <person name="Ruckert C."/>
            <person name="Nouioui I."/>
            <person name="Willmese J."/>
            <person name="van Wezel G."/>
            <person name="Klenk H.-P."/>
            <person name="Kalinowski J."/>
            <person name="Zotchev S.B."/>
        </authorList>
    </citation>
    <scope>NUCLEOTIDE SEQUENCE [LARGE SCALE GENOMIC DNA]</scope>
    <source>
        <strain evidence="11">ADI127-7</strain>
    </source>
</reference>
<feature type="transmembrane region" description="Helical" evidence="7">
    <location>
        <begin position="154"/>
        <end position="173"/>
    </location>
</feature>
<comment type="subcellular location">
    <subcellularLocation>
        <location evidence="1 7">Cell membrane</location>
        <topology evidence="1 7">Multi-pass membrane protein</topology>
    </subcellularLocation>
</comment>
<evidence type="ECO:0000256" key="8">
    <source>
        <dbReference type="SAM" id="MobiDB-lite"/>
    </source>
</evidence>
<keyword evidence="2 7" id="KW-0813">Transport</keyword>
<evidence type="ECO:0000313" key="10">
    <source>
        <dbReference type="EMBL" id="APU16812.1"/>
    </source>
</evidence>
<dbReference type="InterPro" id="IPR035906">
    <property type="entry name" value="MetI-like_sf"/>
</dbReference>
<dbReference type="AlphaFoldDB" id="A0AAC9LFS1"/>
<organism evidence="10 11">
    <name type="scientific">Actinoalloteichus fjordicus</name>
    <dbReference type="NCBI Taxonomy" id="1612552"/>
    <lineage>
        <taxon>Bacteria</taxon>
        <taxon>Bacillati</taxon>
        <taxon>Actinomycetota</taxon>
        <taxon>Actinomycetes</taxon>
        <taxon>Pseudonocardiales</taxon>
        <taxon>Pseudonocardiaceae</taxon>
        <taxon>Actinoalloteichus</taxon>
    </lineage>
</organism>
<feature type="region of interest" description="Disordered" evidence="8">
    <location>
        <begin position="1"/>
        <end position="32"/>
    </location>
</feature>
<sequence>MTSTSDRVDDRLTKRSGGRSGRSGPARDAHHGGPAPVLVGALSLAGGVALWWLIAAFSGVPDHMLPTPGALLTRTVSLWQTGGLAIHLLETLAEVLQGVVIGGVIGVLIAVLFVRVQWVERLLMPVIVVVQVTPKISIAPLIVLWLGLGIGSKITLIALVTFYPILITMVTRLRGMSESLHDLADVLDIGGTRRLLTIELPYSLPAIAAGLRVGVLQAVTAAVIGEFIGATAGLGYLEKQAQDNDDVQVVMICLILLCLIGWLLYSLVGLLERRLTRRFGG</sequence>